<organism evidence="6 7">
    <name type="scientific">Exidia glandulosa HHB12029</name>
    <dbReference type="NCBI Taxonomy" id="1314781"/>
    <lineage>
        <taxon>Eukaryota</taxon>
        <taxon>Fungi</taxon>
        <taxon>Dikarya</taxon>
        <taxon>Basidiomycota</taxon>
        <taxon>Agaricomycotina</taxon>
        <taxon>Agaricomycetes</taxon>
        <taxon>Auriculariales</taxon>
        <taxon>Exidiaceae</taxon>
        <taxon>Exidia</taxon>
    </lineage>
</organism>
<protein>
    <recommendedName>
        <fullName evidence="5">MYND-type domain-containing protein</fullName>
    </recommendedName>
</protein>
<sequence length="505" mass="55794">MDGVPALKVASVGFCLRCHSASPTSSRQPSNAEVTVVLSMADLCALQCKARALTLGFQPSDSPSFCFRCFSQLWAHIKADTDAAVARLQSTCPEFLDALMRFLLVERNFSEANRIALSNELSLNSRRCRECPRQRSVSMDTAKLFDAFYSTCALLVLAACLESGRRVPFGGRHATWPTSPIQLFPFGATKSIGVLVKAAEVYENALALVGVVLSRHRPLVFLEILQPNNRLRLLKAIVTHLRQFVDRARLLLESFTAHPQAAVSGTRDALLIPIAMSTKQAMILLYYVANGPEATTGDTNDFARGYQNELYCALVDAIACFKDPDSLYLGLPEIVTVLYGTIDVVHRQSPPDYVRSLIVKTAAVYDDPYRNLWLVAPGALQQRSCCGCGMHAHYSTTGKAFPRCGKCKAVQYCSPECQRRDWKAGRYSHKVICDILNELSRFATFDRTVMSMDEFATACEKHAFPRERAILLAKWMCAATGATTDNIPAPYKELLTGHIGIPSLR</sequence>
<keyword evidence="3" id="KW-0862">Zinc</keyword>
<accession>A0A165JFZ3</accession>
<dbReference type="InterPro" id="IPR002893">
    <property type="entry name" value="Znf_MYND"/>
</dbReference>
<dbReference type="GO" id="GO:0008270">
    <property type="term" value="F:zinc ion binding"/>
    <property type="evidence" value="ECO:0007669"/>
    <property type="project" value="UniProtKB-KW"/>
</dbReference>
<evidence type="ECO:0000256" key="2">
    <source>
        <dbReference type="ARBA" id="ARBA00022771"/>
    </source>
</evidence>
<dbReference type="OrthoDB" id="2900813at2759"/>
<dbReference type="EMBL" id="KV425967">
    <property type="protein sequence ID" value="KZV94786.1"/>
    <property type="molecule type" value="Genomic_DNA"/>
</dbReference>
<dbReference type="SUPFAM" id="SSF144232">
    <property type="entry name" value="HIT/MYND zinc finger-like"/>
    <property type="match status" value="1"/>
</dbReference>
<dbReference type="Pfam" id="PF01753">
    <property type="entry name" value="zf-MYND"/>
    <property type="match status" value="1"/>
</dbReference>
<reference evidence="6 7" key="1">
    <citation type="journal article" date="2016" name="Mol. Biol. Evol.">
        <title>Comparative Genomics of Early-Diverging Mushroom-Forming Fungi Provides Insights into the Origins of Lignocellulose Decay Capabilities.</title>
        <authorList>
            <person name="Nagy L.G."/>
            <person name="Riley R."/>
            <person name="Tritt A."/>
            <person name="Adam C."/>
            <person name="Daum C."/>
            <person name="Floudas D."/>
            <person name="Sun H."/>
            <person name="Yadav J.S."/>
            <person name="Pangilinan J."/>
            <person name="Larsson K.H."/>
            <person name="Matsuura K."/>
            <person name="Barry K."/>
            <person name="Labutti K."/>
            <person name="Kuo R."/>
            <person name="Ohm R.A."/>
            <person name="Bhattacharya S.S."/>
            <person name="Shirouzu T."/>
            <person name="Yoshinaga Y."/>
            <person name="Martin F.M."/>
            <person name="Grigoriev I.V."/>
            <person name="Hibbett D.S."/>
        </authorList>
    </citation>
    <scope>NUCLEOTIDE SEQUENCE [LARGE SCALE GENOMIC DNA]</scope>
    <source>
        <strain evidence="6 7">HHB12029</strain>
    </source>
</reference>
<keyword evidence="7" id="KW-1185">Reference proteome</keyword>
<dbReference type="InParanoid" id="A0A165JFZ3"/>
<evidence type="ECO:0000256" key="3">
    <source>
        <dbReference type="ARBA" id="ARBA00022833"/>
    </source>
</evidence>
<dbReference type="AlphaFoldDB" id="A0A165JFZ3"/>
<evidence type="ECO:0000259" key="5">
    <source>
        <dbReference type="PROSITE" id="PS50865"/>
    </source>
</evidence>
<keyword evidence="1" id="KW-0479">Metal-binding</keyword>
<feature type="domain" description="MYND-type" evidence="5">
    <location>
        <begin position="385"/>
        <end position="433"/>
    </location>
</feature>
<proteinExistence type="predicted"/>
<gene>
    <name evidence="6" type="ORF">EXIGLDRAFT_766810</name>
</gene>
<evidence type="ECO:0000313" key="6">
    <source>
        <dbReference type="EMBL" id="KZV94786.1"/>
    </source>
</evidence>
<evidence type="ECO:0000256" key="4">
    <source>
        <dbReference type="PROSITE-ProRule" id="PRU00134"/>
    </source>
</evidence>
<dbReference type="Gene3D" id="6.10.140.2220">
    <property type="match status" value="1"/>
</dbReference>
<keyword evidence="2 4" id="KW-0863">Zinc-finger</keyword>
<evidence type="ECO:0000313" key="7">
    <source>
        <dbReference type="Proteomes" id="UP000077266"/>
    </source>
</evidence>
<name>A0A165JFZ3_EXIGL</name>
<evidence type="ECO:0000256" key="1">
    <source>
        <dbReference type="ARBA" id="ARBA00022723"/>
    </source>
</evidence>
<dbReference type="Proteomes" id="UP000077266">
    <property type="component" value="Unassembled WGS sequence"/>
</dbReference>
<dbReference type="PROSITE" id="PS50865">
    <property type="entry name" value="ZF_MYND_2"/>
    <property type="match status" value="1"/>
</dbReference>